<keyword evidence="1" id="KW-1133">Transmembrane helix</keyword>
<evidence type="ECO:0000313" key="2">
    <source>
        <dbReference type="EMBL" id="SFZ87956.1"/>
    </source>
</evidence>
<protein>
    <submittedName>
        <fullName evidence="2">Uncharacterized protein</fullName>
    </submittedName>
</protein>
<sequence>MKISWLKLPGLYDIIFLLFLMISFLFIGAACLTPWLDFSQFKLVRTALLSHVAVLTWVGLALHIISYWRSFHIPAMLTANILGIGAFLIFWLLPSVLLVPVVLLLGAILLTLKVVQQTKA</sequence>
<organism evidence="2">
    <name type="scientific">Loigolactobacillus rennini</name>
    <dbReference type="NCBI Taxonomy" id="238013"/>
    <lineage>
        <taxon>Bacteria</taxon>
        <taxon>Bacillati</taxon>
        <taxon>Bacillota</taxon>
        <taxon>Bacilli</taxon>
        <taxon>Lactobacillales</taxon>
        <taxon>Lactobacillaceae</taxon>
        <taxon>Loigolactobacillus</taxon>
    </lineage>
</organism>
<dbReference type="EMBL" id="LT634362">
    <property type="protein sequence ID" value="SFZ87956.1"/>
    <property type="molecule type" value="Genomic_DNA"/>
</dbReference>
<dbReference type="PROSITE" id="PS51257">
    <property type="entry name" value="PROKAR_LIPOPROTEIN"/>
    <property type="match status" value="1"/>
</dbReference>
<gene>
    <name evidence="2" type="ORF">LREN565_1069</name>
</gene>
<keyword evidence="1" id="KW-0472">Membrane</keyword>
<name>A0A1K2I6J9_9LACO</name>
<feature type="transmembrane region" description="Helical" evidence="1">
    <location>
        <begin position="12"/>
        <end position="36"/>
    </location>
</feature>
<reference evidence="2" key="1">
    <citation type="submission" date="2016-11" db="EMBL/GenBank/DDBJ databases">
        <authorList>
            <person name="Jaros S."/>
            <person name="Januszkiewicz K."/>
            <person name="Wedrychowicz H."/>
        </authorList>
    </citation>
    <scope>NUCLEOTIDE SEQUENCE</scope>
    <source>
        <strain evidence="2">ACA-DC 565</strain>
    </source>
</reference>
<feature type="transmembrane region" description="Helical" evidence="1">
    <location>
        <begin position="98"/>
        <end position="115"/>
    </location>
</feature>
<proteinExistence type="predicted"/>
<accession>A0A1K2I6J9</accession>
<dbReference type="AlphaFoldDB" id="A0A1K2I6J9"/>
<feature type="transmembrane region" description="Helical" evidence="1">
    <location>
        <begin position="48"/>
        <end position="68"/>
    </location>
</feature>
<evidence type="ECO:0000256" key="1">
    <source>
        <dbReference type="SAM" id="Phobius"/>
    </source>
</evidence>
<keyword evidence="1" id="KW-0812">Transmembrane</keyword>